<evidence type="ECO:0000313" key="12">
    <source>
        <dbReference type="EMBL" id="QVL32421.1"/>
    </source>
</evidence>
<evidence type="ECO:0000313" key="13">
    <source>
        <dbReference type="Proteomes" id="UP000676194"/>
    </source>
</evidence>
<evidence type="ECO:0000256" key="2">
    <source>
        <dbReference type="ARBA" id="ARBA00005426"/>
    </source>
</evidence>
<dbReference type="AlphaFoldDB" id="A0A8E6B776"/>
<dbReference type="InterPro" id="IPR003448">
    <property type="entry name" value="Mopterin_biosynth_MoaE"/>
</dbReference>
<dbReference type="RefSeq" id="WP_213497313.1">
    <property type="nucleotide sequence ID" value="NZ_CP074694.1"/>
</dbReference>
<evidence type="ECO:0000256" key="11">
    <source>
        <dbReference type="ARBA" id="ARBA00049878"/>
    </source>
</evidence>
<dbReference type="KEGG" id="tsph:KIH39_00440"/>
<evidence type="ECO:0000256" key="7">
    <source>
        <dbReference type="ARBA" id="ARBA00029745"/>
    </source>
</evidence>
<gene>
    <name evidence="12" type="ORF">KIH39_00440</name>
</gene>
<evidence type="ECO:0000256" key="9">
    <source>
        <dbReference type="ARBA" id="ARBA00030781"/>
    </source>
</evidence>
<dbReference type="Gene3D" id="3.90.1170.40">
    <property type="entry name" value="Molybdopterin biosynthesis MoaE subunit"/>
    <property type="match status" value="1"/>
</dbReference>
<dbReference type="Proteomes" id="UP000676194">
    <property type="component" value="Chromosome"/>
</dbReference>
<keyword evidence="5" id="KW-0501">Molybdenum cofactor biosynthesis</keyword>
<evidence type="ECO:0000256" key="5">
    <source>
        <dbReference type="ARBA" id="ARBA00023150"/>
    </source>
</evidence>
<dbReference type="EC" id="2.8.1.12" evidence="3"/>
<dbReference type="GO" id="GO:0006777">
    <property type="term" value="P:Mo-molybdopterin cofactor biosynthetic process"/>
    <property type="evidence" value="ECO:0007669"/>
    <property type="project" value="UniProtKB-KW"/>
</dbReference>
<evidence type="ECO:0000256" key="8">
    <source>
        <dbReference type="ARBA" id="ARBA00030407"/>
    </source>
</evidence>
<evidence type="ECO:0000256" key="6">
    <source>
        <dbReference type="ARBA" id="ARBA00026066"/>
    </source>
</evidence>
<accession>A0A8E6B776</accession>
<protein>
    <recommendedName>
        <fullName evidence="4">Molybdopterin synthase catalytic subunit</fullName>
        <ecNumber evidence="3">2.8.1.12</ecNumber>
    </recommendedName>
    <alternativeName>
        <fullName evidence="9">MPT synthase subunit 2</fullName>
    </alternativeName>
    <alternativeName>
        <fullName evidence="7">Molybdenum cofactor biosynthesis protein E</fullName>
    </alternativeName>
    <alternativeName>
        <fullName evidence="8">Molybdopterin-converting factor large subunit</fullName>
    </alternativeName>
    <alternativeName>
        <fullName evidence="10">Molybdopterin-converting factor subunit 2</fullName>
    </alternativeName>
</protein>
<keyword evidence="13" id="KW-1185">Reference proteome</keyword>
<evidence type="ECO:0000256" key="3">
    <source>
        <dbReference type="ARBA" id="ARBA00011950"/>
    </source>
</evidence>
<evidence type="ECO:0000256" key="1">
    <source>
        <dbReference type="ARBA" id="ARBA00005046"/>
    </source>
</evidence>
<dbReference type="GO" id="GO:0030366">
    <property type="term" value="F:molybdopterin synthase activity"/>
    <property type="evidence" value="ECO:0007669"/>
    <property type="project" value="UniProtKB-EC"/>
</dbReference>
<dbReference type="SUPFAM" id="SSF54690">
    <property type="entry name" value="Molybdopterin synthase subunit MoaE"/>
    <property type="match status" value="1"/>
</dbReference>
<reference evidence="12" key="1">
    <citation type="submission" date="2021-05" db="EMBL/GenBank/DDBJ databases">
        <title>Complete genome sequence of the cellulolytic planctomycete Telmatocola sphagniphila SP2T and characterization of the first cellulase from planctomycetes.</title>
        <authorList>
            <person name="Rakitin A.L."/>
            <person name="Beletsky A.V."/>
            <person name="Naumoff D.G."/>
            <person name="Kulichevskaya I.S."/>
            <person name="Mardanov A.V."/>
            <person name="Ravin N.V."/>
            <person name="Dedysh S.N."/>
        </authorList>
    </citation>
    <scope>NUCLEOTIDE SEQUENCE</scope>
    <source>
        <strain evidence="12">SP2T</strain>
    </source>
</reference>
<comment type="pathway">
    <text evidence="1">Cofactor biosynthesis; molybdopterin biosynthesis.</text>
</comment>
<sequence>MIELTQLPIDQSLLLEKVRSNNAGGLVLFLGTVRELTGEIRTKTLEYQAHEPMALAKMHQLEQEARQRWPIQELAMVHRLGSLSVGEVAVGVAVSCPHRKEAFEACAHLIDRLKEIVPIWKKEVAPDGQGDWVHPV</sequence>
<comment type="catalytic activity">
    <reaction evidence="11">
        <text>2 [molybdopterin-synthase sulfur-carrier protein]-C-terminal-Gly-aminoethanethioate + cyclic pyranopterin phosphate + H2O = molybdopterin + 2 [molybdopterin-synthase sulfur-carrier protein]-C-terminal Gly-Gly + 2 H(+)</text>
        <dbReference type="Rhea" id="RHEA:26333"/>
        <dbReference type="Rhea" id="RHEA-COMP:12202"/>
        <dbReference type="Rhea" id="RHEA-COMP:19907"/>
        <dbReference type="ChEBI" id="CHEBI:15377"/>
        <dbReference type="ChEBI" id="CHEBI:15378"/>
        <dbReference type="ChEBI" id="CHEBI:58698"/>
        <dbReference type="ChEBI" id="CHEBI:59648"/>
        <dbReference type="ChEBI" id="CHEBI:90778"/>
        <dbReference type="ChEBI" id="CHEBI:232372"/>
        <dbReference type="EC" id="2.8.1.12"/>
    </reaction>
</comment>
<dbReference type="InterPro" id="IPR036563">
    <property type="entry name" value="MoaE_sf"/>
</dbReference>
<proteinExistence type="inferred from homology"/>
<name>A0A8E6B776_9BACT</name>
<organism evidence="12 13">
    <name type="scientific">Telmatocola sphagniphila</name>
    <dbReference type="NCBI Taxonomy" id="1123043"/>
    <lineage>
        <taxon>Bacteria</taxon>
        <taxon>Pseudomonadati</taxon>
        <taxon>Planctomycetota</taxon>
        <taxon>Planctomycetia</taxon>
        <taxon>Gemmatales</taxon>
        <taxon>Gemmataceae</taxon>
    </lineage>
</organism>
<dbReference type="Pfam" id="PF02391">
    <property type="entry name" value="MoaE"/>
    <property type="match status" value="1"/>
</dbReference>
<dbReference type="PANTHER" id="PTHR23404">
    <property type="entry name" value="MOLYBDOPTERIN SYNTHASE RELATED"/>
    <property type="match status" value="1"/>
</dbReference>
<comment type="subunit">
    <text evidence="6">Heterotetramer of 2 MoaD subunits and 2 MoaE subunits. Also stable as homodimer. The enzyme changes between these two forms during catalysis.</text>
</comment>
<evidence type="ECO:0000256" key="4">
    <source>
        <dbReference type="ARBA" id="ARBA00013858"/>
    </source>
</evidence>
<comment type="similarity">
    <text evidence="2">Belongs to the MoaE family.</text>
</comment>
<evidence type="ECO:0000256" key="10">
    <source>
        <dbReference type="ARBA" id="ARBA00032474"/>
    </source>
</evidence>
<dbReference type="EMBL" id="CP074694">
    <property type="protein sequence ID" value="QVL32421.1"/>
    <property type="molecule type" value="Genomic_DNA"/>
</dbReference>
<dbReference type="CDD" id="cd00756">
    <property type="entry name" value="MoaE"/>
    <property type="match status" value="1"/>
</dbReference>